<proteinExistence type="predicted"/>
<reference evidence="1" key="2">
    <citation type="journal article" date="2015" name="Data Brief">
        <title>Shoot transcriptome of the giant reed, Arundo donax.</title>
        <authorList>
            <person name="Barrero R.A."/>
            <person name="Guerrero F.D."/>
            <person name="Moolhuijzen P."/>
            <person name="Goolsby J.A."/>
            <person name="Tidwell J."/>
            <person name="Bellgard S.E."/>
            <person name="Bellgard M.I."/>
        </authorList>
    </citation>
    <scope>NUCLEOTIDE SEQUENCE</scope>
    <source>
        <tissue evidence="1">Shoot tissue taken approximately 20 cm above the soil surface</tissue>
    </source>
</reference>
<name>A0A0A9HF38_ARUDO</name>
<dbReference type="EMBL" id="GBRH01162111">
    <property type="protein sequence ID" value="JAE35785.1"/>
    <property type="molecule type" value="Transcribed_RNA"/>
</dbReference>
<reference evidence="1" key="1">
    <citation type="submission" date="2014-09" db="EMBL/GenBank/DDBJ databases">
        <authorList>
            <person name="Magalhaes I.L.F."/>
            <person name="Oliveira U."/>
            <person name="Santos F.R."/>
            <person name="Vidigal T.H.D.A."/>
            <person name="Brescovit A.D."/>
            <person name="Santos A.J."/>
        </authorList>
    </citation>
    <scope>NUCLEOTIDE SEQUENCE</scope>
    <source>
        <tissue evidence="1">Shoot tissue taken approximately 20 cm above the soil surface</tissue>
    </source>
</reference>
<evidence type="ECO:0000313" key="1">
    <source>
        <dbReference type="EMBL" id="JAE35785.1"/>
    </source>
</evidence>
<dbReference type="AlphaFoldDB" id="A0A0A9HF38"/>
<accession>A0A0A9HF38</accession>
<protein>
    <submittedName>
        <fullName evidence="1">Uncharacterized protein</fullName>
    </submittedName>
</protein>
<sequence>MDQPHPQVSARYSSPIFLDNQHYCY</sequence>
<organism evidence="1">
    <name type="scientific">Arundo donax</name>
    <name type="common">Giant reed</name>
    <name type="synonym">Donax arundinaceus</name>
    <dbReference type="NCBI Taxonomy" id="35708"/>
    <lineage>
        <taxon>Eukaryota</taxon>
        <taxon>Viridiplantae</taxon>
        <taxon>Streptophyta</taxon>
        <taxon>Embryophyta</taxon>
        <taxon>Tracheophyta</taxon>
        <taxon>Spermatophyta</taxon>
        <taxon>Magnoliopsida</taxon>
        <taxon>Liliopsida</taxon>
        <taxon>Poales</taxon>
        <taxon>Poaceae</taxon>
        <taxon>PACMAD clade</taxon>
        <taxon>Arundinoideae</taxon>
        <taxon>Arundineae</taxon>
        <taxon>Arundo</taxon>
    </lineage>
</organism>